<dbReference type="EMBL" id="QFNN01000019">
    <property type="protein sequence ID" value="PZO90835.1"/>
    <property type="molecule type" value="Genomic_DNA"/>
</dbReference>
<dbReference type="PROSITE" id="PS51257">
    <property type="entry name" value="PROKAR_LIPOPROTEIN"/>
    <property type="match status" value="1"/>
</dbReference>
<dbReference type="Gene3D" id="1.20.1600.10">
    <property type="entry name" value="Outer membrane efflux proteins (OEP)"/>
    <property type="match status" value="1"/>
</dbReference>
<dbReference type="Pfam" id="PF02321">
    <property type="entry name" value="OEP"/>
    <property type="match status" value="2"/>
</dbReference>
<feature type="region of interest" description="Disordered" evidence="3">
    <location>
        <begin position="29"/>
        <end position="50"/>
    </location>
</feature>
<keyword evidence="2" id="KW-0732">Signal</keyword>
<accession>A0A2W5C6H4</accession>
<organism evidence="4 5">
    <name type="scientific">Sphingomonas sanxanigenens</name>
    <dbReference type="NCBI Taxonomy" id="397260"/>
    <lineage>
        <taxon>Bacteria</taxon>
        <taxon>Pseudomonadati</taxon>
        <taxon>Pseudomonadota</taxon>
        <taxon>Alphaproteobacteria</taxon>
        <taxon>Sphingomonadales</taxon>
        <taxon>Sphingomonadaceae</taxon>
        <taxon>Sphingomonas</taxon>
    </lineage>
</organism>
<comment type="subcellular location">
    <subcellularLocation>
        <location evidence="2">Cell membrane</location>
        <topology evidence="2">Lipid-anchor</topology>
    </subcellularLocation>
</comment>
<feature type="signal peptide" evidence="2">
    <location>
        <begin position="1"/>
        <end position="21"/>
    </location>
</feature>
<dbReference type="SUPFAM" id="SSF56954">
    <property type="entry name" value="Outer membrane efflux proteins (OEP)"/>
    <property type="match status" value="1"/>
</dbReference>
<keyword evidence="2" id="KW-0449">Lipoprotein</keyword>
<comment type="similarity">
    <text evidence="1 2">Belongs to the outer membrane factor (OMF) (TC 1.B.17) family.</text>
</comment>
<dbReference type="InterPro" id="IPR003423">
    <property type="entry name" value="OMP_efflux"/>
</dbReference>
<dbReference type="Gene3D" id="2.20.200.10">
    <property type="entry name" value="Outer membrane efflux proteins (OEP)"/>
    <property type="match status" value="1"/>
</dbReference>
<evidence type="ECO:0000313" key="5">
    <source>
        <dbReference type="Proteomes" id="UP000249066"/>
    </source>
</evidence>
<sequence length="468" mass="49131">MTRARAALSAPLLALGLAACVAGPDYHPPEHSAATTPSAGGRFQSAAGPMIDGDTPLPDRWWRLYNDPKLDALIEQALAANTDLRAADANVSAAEAVLREARAGRTITTDLTGGGTLARPSGTGQSLPGTVSYDLGLTAAYPLDLSGRIRRAIEASSADAEAAVAARDFVRISVAAATARAYAQVCSANYLLGINRKVVALQRDTFEATKKLYRGGRNTAFDVSRAQAAVESSEANLPAFEGQRQTGLYLLATLLGKPPADYPKEVADCAALPTLDRPIPTGDGAALIRRRPDIREAERAIAADTARVGVATADLYPQVSIGGSLGFSGPLKSFASGSSFGFSVGPLLSWSFPNRPIVRAQIAQADARVQGDLAIFDGKVLEALRQTESALETYRRNAEQAAALDRARDSAALSSDQAGRLFRFGRGDFLSLLDAQRSYASAEALSASAKTQLLQDQIAIFLALGGGW</sequence>
<gene>
    <name evidence="4" type="ORF">DI623_05275</name>
</gene>
<evidence type="ECO:0000256" key="3">
    <source>
        <dbReference type="SAM" id="MobiDB-lite"/>
    </source>
</evidence>
<keyword evidence="2" id="KW-0812">Transmembrane</keyword>
<keyword evidence="2" id="KW-0564">Palmitate</keyword>
<feature type="chain" id="PRO_5015800960" evidence="2">
    <location>
        <begin position="22"/>
        <end position="468"/>
    </location>
</feature>
<comment type="caution">
    <text evidence="4">The sequence shown here is derived from an EMBL/GenBank/DDBJ whole genome shotgun (WGS) entry which is preliminary data.</text>
</comment>
<name>A0A2W5C6H4_9SPHN</name>
<dbReference type="NCBIfam" id="TIGR01845">
    <property type="entry name" value="outer_NodT"/>
    <property type="match status" value="1"/>
</dbReference>
<evidence type="ECO:0000256" key="2">
    <source>
        <dbReference type="RuleBase" id="RU362097"/>
    </source>
</evidence>
<protein>
    <submittedName>
        <fullName evidence="4">RND transporter</fullName>
    </submittedName>
</protein>
<dbReference type="Proteomes" id="UP000249066">
    <property type="component" value="Unassembled WGS sequence"/>
</dbReference>
<keyword evidence="2" id="KW-1134">Transmembrane beta strand</keyword>
<proteinExistence type="inferred from homology"/>
<dbReference type="PANTHER" id="PTHR30203">
    <property type="entry name" value="OUTER MEMBRANE CATION EFFLUX PROTEIN"/>
    <property type="match status" value="1"/>
</dbReference>
<evidence type="ECO:0000256" key="1">
    <source>
        <dbReference type="ARBA" id="ARBA00007613"/>
    </source>
</evidence>
<keyword evidence="2" id="KW-0472">Membrane</keyword>
<reference evidence="4 5" key="1">
    <citation type="submission" date="2017-08" db="EMBL/GenBank/DDBJ databases">
        <title>Infants hospitalized years apart are colonized by the same room-sourced microbial strains.</title>
        <authorList>
            <person name="Brooks B."/>
            <person name="Olm M.R."/>
            <person name="Firek B.A."/>
            <person name="Baker R."/>
            <person name="Thomas B.C."/>
            <person name="Morowitz M.J."/>
            <person name="Banfield J.F."/>
        </authorList>
    </citation>
    <scope>NUCLEOTIDE SEQUENCE [LARGE SCALE GENOMIC DNA]</scope>
    <source>
        <strain evidence="4">S2_018_000_R2_101</strain>
    </source>
</reference>
<dbReference type="AlphaFoldDB" id="A0A2W5C6H4"/>
<dbReference type="GO" id="GO:0015562">
    <property type="term" value="F:efflux transmembrane transporter activity"/>
    <property type="evidence" value="ECO:0007669"/>
    <property type="project" value="InterPro"/>
</dbReference>
<dbReference type="GO" id="GO:0005886">
    <property type="term" value="C:plasma membrane"/>
    <property type="evidence" value="ECO:0007669"/>
    <property type="project" value="UniProtKB-SubCell"/>
</dbReference>
<dbReference type="PANTHER" id="PTHR30203:SF21">
    <property type="entry name" value="OUTER MEMBRANE COMPONENT OF MULTIDRUG EFFLUX PUMP-RELATED"/>
    <property type="match status" value="1"/>
</dbReference>
<dbReference type="InterPro" id="IPR010131">
    <property type="entry name" value="MdtP/NodT-like"/>
</dbReference>
<evidence type="ECO:0000313" key="4">
    <source>
        <dbReference type="EMBL" id="PZO90835.1"/>
    </source>
</evidence>